<feature type="signal peptide" evidence="9">
    <location>
        <begin position="1"/>
        <end position="34"/>
    </location>
</feature>
<evidence type="ECO:0000256" key="1">
    <source>
        <dbReference type="ARBA" id="ARBA00004370"/>
    </source>
</evidence>
<keyword evidence="4 9" id="KW-0732">Signal</keyword>
<keyword evidence="7 8" id="KW-0472">Membrane</keyword>
<dbReference type="SMART" id="SM00665">
    <property type="entry name" value="B561"/>
    <property type="match status" value="1"/>
</dbReference>
<dbReference type="PROSITE" id="PS50939">
    <property type="entry name" value="CYTOCHROME_B561"/>
    <property type="match status" value="1"/>
</dbReference>
<keyword evidence="6 8" id="KW-1133">Transmembrane helix</keyword>
<name>A0A8B7YA06_ACAPL</name>
<keyword evidence="3 8" id="KW-0812">Transmembrane</keyword>
<feature type="transmembrane region" description="Helical" evidence="8">
    <location>
        <begin position="355"/>
        <end position="380"/>
    </location>
</feature>
<sequence>MGGNHDRPKMNIRVSFPALVLPVILLQMTCLTFGQDVSSSTCTRHKRHGDRTGDQTVGLNGCGQFKGCFNQPSECTGDGCTAYVTWETLPSGESRFSLRARADGWVAVGFRPADATGNGMIPADVYACTSREQVRRSINQRLDGSLNSVARLPPNDTVSLQNASSSNGVITCTFTRKPNFEGDESFYDIGGNNQYFILLAYGNSIQSDGTIQGNIHAERWSTAEARNLQTDFSRPMAEGEALPKAHASLMVIAWLGFASVGITMARFFKPMWPNSKLLGTKVWFALHRICMVSCVLCFSVAFVLIFVHLEGFVELSETLSVIHAICGIAVTVLGIINPIMALFRPHPGTANRPIFNWAHWGVGTGAHLLALATIFIGIGINGSSLLDGLPNYVFIVMVVFIVFHIVMWILFEIQRCMTESQGRTNDVALKSSGDSTNHLAVDVDSDPPTDDLMVEGPCISQVTEEGSTAKTILLCVYAVGVIVAVVFFVISFAIN</sequence>
<feature type="transmembrane region" description="Helical" evidence="8">
    <location>
        <begin position="321"/>
        <end position="343"/>
    </location>
</feature>
<evidence type="ECO:0000256" key="4">
    <source>
        <dbReference type="ARBA" id="ARBA00022729"/>
    </source>
</evidence>
<evidence type="ECO:0000256" key="6">
    <source>
        <dbReference type="ARBA" id="ARBA00022989"/>
    </source>
</evidence>
<proteinExistence type="predicted"/>
<protein>
    <submittedName>
        <fullName evidence="13">Ferric-chelate reductase 1 isoform X1</fullName>
    </submittedName>
</protein>
<evidence type="ECO:0000256" key="8">
    <source>
        <dbReference type="SAM" id="Phobius"/>
    </source>
</evidence>
<dbReference type="GeneID" id="110978484"/>
<dbReference type="CDD" id="cd08760">
    <property type="entry name" value="Cyt_b561_FRRS1_like"/>
    <property type="match status" value="1"/>
</dbReference>
<evidence type="ECO:0000259" key="11">
    <source>
        <dbReference type="PROSITE" id="PS50939"/>
    </source>
</evidence>
<feature type="transmembrane region" description="Helical" evidence="8">
    <location>
        <begin position="392"/>
        <end position="411"/>
    </location>
</feature>
<evidence type="ECO:0000313" key="12">
    <source>
        <dbReference type="Proteomes" id="UP000694845"/>
    </source>
</evidence>
<feature type="transmembrane region" description="Helical" evidence="8">
    <location>
        <begin position="247"/>
        <end position="268"/>
    </location>
</feature>
<keyword evidence="2" id="KW-0813">Transport</keyword>
<feature type="transmembrane region" description="Helical" evidence="8">
    <location>
        <begin position="472"/>
        <end position="494"/>
    </location>
</feature>
<dbReference type="PANTHER" id="PTHR23130">
    <property type="entry name" value="CYTOCHROME B561 AND DOMON DOMAIN-CONTAINING PROTEIN"/>
    <property type="match status" value="1"/>
</dbReference>
<dbReference type="KEGG" id="aplc:110978484"/>
<evidence type="ECO:0000256" key="5">
    <source>
        <dbReference type="ARBA" id="ARBA00022982"/>
    </source>
</evidence>
<feature type="domain" description="DOMON" evidence="10">
    <location>
        <begin position="80"/>
        <end position="202"/>
    </location>
</feature>
<dbReference type="PROSITE" id="PS50836">
    <property type="entry name" value="DOMON"/>
    <property type="match status" value="1"/>
</dbReference>
<evidence type="ECO:0000313" key="13">
    <source>
        <dbReference type="RefSeq" id="XP_022089205.1"/>
    </source>
</evidence>
<evidence type="ECO:0000256" key="2">
    <source>
        <dbReference type="ARBA" id="ARBA00022448"/>
    </source>
</evidence>
<feature type="chain" id="PRO_5034279333" evidence="9">
    <location>
        <begin position="35"/>
        <end position="495"/>
    </location>
</feature>
<evidence type="ECO:0000259" key="10">
    <source>
        <dbReference type="PROSITE" id="PS50836"/>
    </source>
</evidence>
<reference evidence="13" key="1">
    <citation type="submission" date="2025-08" db="UniProtKB">
        <authorList>
            <consortium name="RefSeq"/>
        </authorList>
    </citation>
    <scope>IDENTIFICATION</scope>
</reference>
<dbReference type="InterPro" id="IPR006593">
    <property type="entry name" value="Cyt_b561/ferric_Rdtase_TM"/>
</dbReference>
<evidence type="ECO:0000256" key="7">
    <source>
        <dbReference type="ARBA" id="ARBA00023136"/>
    </source>
</evidence>
<dbReference type="Pfam" id="PF03351">
    <property type="entry name" value="DOMON"/>
    <property type="match status" value="1"/>
</dbReference>
<keyword evidence="12" id="KW-1185">Reference proteome</keyword>
<dbReference type="PANTHER" id="PTHR23130:SF171">
    <property type="entry name" value="OS01G0895300 PROTEIN"/>
    <property type="match status" value="1"/>
</dbReference>
<gene>
    <name evidence="13" type="primary">LOC110978484</name>
</gene>
<dbReference type="OrthoDB" id="2419613at2759"/>
<dbReference type="AlphaFoldDB" id="A0A8B7YA06"/>
<dbReference type="GO" id="GO:0016020">
    <property type="term" value="C:membrane"/>
    <property type="evidence" value="ECO:0007669"/>
    <property type="project" value="UniProtKB-SubCell"/>
</dbReference>
<organism evidence="12 13">
    <name type="scientific">Acanthaster planci</name>
    <name type="common">Crown-of-thorns starfish</name>
    <dbReference type="NCBI Taxonomy" id="133434"/>
    <lineage>
        <taxon>Eukaryota</taxon>
        <taxon>Metazoa</taxon>
        <taxon>Echinodermata</taxon>
        <taxon>Eleutherozoa</taxon>
        <taxon>Asterozoa</taxon>
        <taxon>Asteroidea</taxon>
        <taxon>Valvatacea</taxon>
        <taxon>Valvatida</taxon>
        <taxon>Acanthasteridae</taxon>
        <taxon>Acanthaster</taxon>
    </lineage>
</organism>
<evidence type="ECO:0000256" key="9">
    <source>
        <dbReference type="SAM" id="SignalP"/>
    </source>
</evidence>
<dbReference type="RefSeq" id="XP_022089205.1">
    <property type="nucleotide sequence ID" value="XM_022233513.1"/>
</dbReference>
<dbReference type="Proteomes" id="UP000694845">
    <property type="component" value="Unplaced"/>
</dbReference>
<feature type="domain" description="Cytochrome b561" evidence="11">
    <location>
        <begin position="208"/>
        <end position="412"/>
    </location>
</feature>
<evidence type="ECO:0000256" key="3">
    <source>
        <dbReference type="ARBA" id="ARBA00022692"/>
    </source>
</evidence>
<accession>A0A8B7YA06</accession>
<feature type="transmembrane region" description="Helical" evidence="8">
    <location>
        <begin position="289"/>
        <end position="309"/>
    </location>
</feature>
<dbReference type="Gene3D" id="1.20.120.1770">
    <property type="match status" value="1"/>
</dbReference>
<comment type="subcellular location">
    <subcellularLocation>
        <location evidence="1">Membrane</location>
    </subcellularLocation>
</comment>
<keyword evidence="5" id="KW-0249">Electron transport</keyword>
<dbReference type="InterPro" id="IPR005018">
    <property type="entry name" value="DOMON_domain"/>
</dbReference>